<sequence length="113" mass="11688">MPTADPPRIGAPARAAWPPANHARSGGVWPAIDLKGSGRPHPPPEDAPCFGRVESRPANCDHRRSRLPVSPCERGSAGLGSNKDRMARRTRGRAGGARRAGGGGAGEGGWQPG</sequence>
<organism evidence="2 3">
    <name type="scientific">Paracraurococcus ruber</name>
    <dbReference type="NCBI Taxonomy" id="77675"/>
    <lineage>
        <taxon>Bacteria</taxon>
        <taxon>Pseudomonadati</taxon>
        <taxon>Pseudomonadota</taxon>
        <taxon>Alphaproteobacteria</taxon>
        <taxon>Acetobacterales</taxon>
        <taxon>Roseomonadaceae</taxon>
        <taxon>Paracraurococcus</taxon>
    </lineage>
</organism>
<name>A0ABS1DAC5_9PROT</name>
<feature type="compositionally biased region" description="Basic and acidic residues" evidence="1">
    <location>
        <begin position="53"/>
        <end position="62"/>
    </location>
</feature>
<dbReference type="Proteomes" id="UP000697995">
    <property type="component" value="Unassembled WGS sequence"/>
</dbReference>
<evidence type="ECO:0000313" key="3">
    <source>
        <dbReference type="Proteomes" id="UP000697995"/>
    </source>
</evidence>
<dbReference type="RefSeq" id="WP_207191918.1">
    <property type="nucleotide sequence ID" value="NZ_NRSG01000805.1"/>
</dbReference>
<evidence type="ECO:0000256" key="1">
    <source>
        <dbReference type="SAM" id="MobiDB-lite"/>
    </source>
</evidence>
<proteinExistence type="predicted"/>
<gene>
    <name evidence="2" type="ORF">CKO45_32240</name>
</gene>
<keyword evidence="3" id="KW-1185">Reference proteome</keyword>
<accession>A0ABS1DAC5</accession>
<evidence type="ECO:0000313" key="2">
    <source>
        <dbReference type="EMBL" id="MBK1662839.1"/>
    </source>
</evidence>
<reference evidence="2 3" key="1">
    <citation type="journal article" date="2020" name="Microorganisms">
        <title>Osmotic Adaptation and Compatible Solute Biosynthesis of Phototrophic Bacteria as Revealed from Genome Analyses.</title>
        <authorList>
            <person name="Imhoff J.F."/>
            <person name="Rahn T."/>
            <person name="Kunzel S."/>
            <person name="Keller A."/>
            <person name="Neulinger S.C."/>
        </authorList>
    </citation>
    <scope>NUCLEOTIDE SEQUENCE [LARGE SCALE GENOMIC DNA]</scope>
    <source>
        <strain evidence="2 3">DSM 15382</strain>
    </source>
</reference>
<feature type="non-terminal residue" evidence="2">
    <location>
        <position position="113"/>
    </location>
</feature>
<comment type="caution">
    <text evidence="2">The sequence shown here is derived from an EMBL/GenBank/DDBJ whole genome shotgun (WGS) entry which is preliminary data.</text>
</comment>
<feature type="compositionally biased region" description="Gly residues" evidence="1">
    <location>
        <begin position="93"/>
        <end position="113"/>
    </location>
</feature>
<protein>
    <submittedName>
        <fullName evidence="2">Uncharacterized protein</fullName>
    </submittedName>
</protein>
<feature type="region of interest" description="Disordered" evidence="1">
    <location>
        <begin position="1"/>
        <end position="113"/>
    </location>
</feature>
<dbReference type="EMBL" id="NRSG01000805">
    <property type="protein sequence ID" value="MBK1662839.1"/>
    <property type="molecule type" value="Genomic_DNA"/>
</dbReference>